<gene>
    <name evidence="3" type="ORF">RIF29_12777</name>
</gene>
<feature type="transmembrane region" description="Helical" evidence="1">
    <location>
        <begin position="142"/>
        <end position="162"/>
    </location>
</feature>
<evidence type="ECO:0000256" key="1">
    <source>
        <dbReference type="SAM" id="Phobius"/>
    </source>
</evidence>
<sequence>MVMVLLQTLCCGLSSQPLQSSDRRIISPQPIGPHAQFKFQSQRFHFGNASKCLKWVVIREPSALRLNKFQRLVIHASDSNVNGGLVVRSDQSSSSVPVTTSYDEAEPFPGKSGSVSFYGMTHQSLEEGKLESAPFKEEESSYFWLLAPGAFVGCLILPQFFVGNVIEAFLKDVILVDIVTSFIFDTFFYIGFAIFLYVVDRVQRPFLQYSAKRWSLITGLRGYLFSALFTMGFKITAPLLLLCATWPVIRQASLVAMAPFIVGCAVQFAFETYFENRGSSCWPLVPIIFEVYRLYQLTKAAQFAEKLIFAVGGLPVTAELVERSGALFATLVTCQALGLACLWSLMTFLLRLFPSRPVVENY</sequence>
<dbReference type="GO" id="GO:0009507">
    <property type="term" value="C:chloroplast"/>
    <property type="evidence" value="ECO:0007669"/>
    <property type="project" value="TreeGrafter"/>
</dbReference>
<accession>A0AAN9INS8</accession>
<protein>
    <submittedName>
        <fullName evidence="3">Uncharacterized protein</fullName>
    </submittedName>
</protein>
<reference evidence="3 4" key="1">
    <citation type="submission" date="2024-01" db="EMBL/GenBank/DDBJ databases">
        <title>The genomes of 5 underutilized Papilionoideae crops provide insights into root nodulation and disease resistanc.</title>
        <authorList>
            <person name="Yuan L."/>
        </authorList>
    </citation>
    <scope>NUCLEOTIDE SEQUENCE [LARGE SCALE GENOMIC DNA]</scope>
    <source>
        <strain evidence="3">ZHUSHIDOU_FW_LH</strain>
        <tissue evidence="3">Leaf</tissue>
    </source>
</reference>
<feature type="transmembrane region" description="Helical" evidence="1">
    <location>
        <begin position="326"/>
        <end position="350"/>
    </location>
</feature>
<feature type="chain" id="PRO_5042861744" evidence="2">
    <location>
        <begin position="16"/>
        <end position="362"/>
    </location>
</feature>
<keyword evidence="1" id="KW-0812">Transmembrane</keyword>
<feature type="transmembrane region" description="Helical" evidence="1">
    <location>
        <begin position="174"/>
        <end position="199"/>
    </location>
</feature>
<name>A0AAN9INS8_CROPI</name>
<comment type="caution">
    <text evidence="3">The sequence shown here is derived from an EMBL/GenBank/DDBJ whole genome shotgun (WGS) entry which is preliminary data.</text>
</comment>
<organism evidence="3 4">
    <name type="scientific">Crotalaria pallida</name>
    <name type="common">Smooth rattlebox</name>
    <name type="synonym">Crotalaria striata</name>
    <dbReference type="NCBI Taxonomy" id="3830"/>
    <lineage>
        <taxon>Eukaryota</taxon>
        <taxon>Viridiplantae</taxon>
        <taxon>Streptophyta</taxon>
        <taxon>Embryophyta</taxon>
        <taxon>Tracheophyta</taxon>
        <taxon>Spermatophyta</taxon>
        <taxon>Magnoliopsida</taxon>
        <taxon>eudicotyledons</taxon>
        <taxon>Gunneridae</taxon>
        <taxon>Pentapetalae</taxon>
        <taxon>rosids</taxon>
        <taxon>fabids</taxon>
        <taxon>Fabales</taxon>
        <taxon>Fabaceae</taxon>
        <taxon>Papilionoideae</taxon>
        <taxon>50 kb inversion clade</taxon>
        <taxon>genistoids sensu lato</taxon>
        <taxon>core genistoids</taxon>
        <taxon>Crotalarieae</taxon>
        <taxon>Crotalaria</taxon>
    </lineage>
</organism>
<dbReference type="PANTHER" id="PTHR33918">
    <property type="entry name" value="OS01G0704200 PROTEIN"/>
    <property type="match status" value="1"/>
</dbReference>
<dbReference type="EMBL" id="JAYWIO010000002">
    <property type="protein sequence ID" value="KAK7283333.1"/>
    <property type="molecule type" value="Genomic_DNA"/>
</dbReference>
<feature type="transmembrane region" description="Helical" evidence="1">
    <location>
        <begin position="252"/>
        <end position="270"/>
    </location>
</feature>
<evidence type="ECO:0000313" key="3">
    <source>
        <dbReference type="EMBL" id="KAK7283333.1"/>
    </source>
</evidence>
<dbReference type="AlphaFoldDB" id="A0AAN9INS8"/>
<keyword evidence="1" id="KW-1133">Transmembrane helix</keyword>
<keyword evidence="4" id="KW-1185">Reference proteome</keyword>
<dbReference type="PANTHER" id="PTHR33918:SF4">
    <property type="entry name" value="ABC-2 TYPE TRANSPORTER DOMAIN-CONTAINING PROTEIN"/>
    <property type="match status" value="1"/>
</dbReference>
<evidence type="ECO:0000256" key="2">
    <source>
        <dbReference type="SAM" id="SignalP"/>
    </source>
</evidence>
<proteinExistence type="predicted"/>
<feature type="signal peptide" evidence="2">
    <location>
        <begin position="1"/>
        <end position="15"/>
    </location>
</feature>
<evidence type="ECO:0000313" key="4">
    <source>
        <dbReference type="Proteomes" id="UP001372338"/>
    </source>
</evidence>
<keyword evidence="1" id="KW-0472">Membrane</keyword>
<feature type="transmembrane region" description="Helical" evidence="1">
    <location>
        <begin position="223"/>
        <end position="245"/>
    </location>
</feature>
<dbReference type="Proteomes" id="UP001372338">
    <property type="component" value="Unassembled WGS sequence"/>
</dbReference>
<keyword evidence="2" id="KW-0732">Signal</keyword>